<gene>
    <name evidence="2" type="primary">tusC</name>
    <name evidence="2" type="ORF">GCM10011501_09450</name>
</gene>
<proteinExistence type="inferred from homology"/>
<dbReference type="SUPFAM" id="SSF75169">
    <property type="entry name" value="DsrEFH-like"/>
    <property type="match status" value="1"/>
</dbReference>
<evidence type="ECO:0000313" key="2">
    <source>
        <dbReference type="EMBL" id="GHE83173.1"/>
    </source>
</evidence>
<evidence type="ECO:0000256" key="1">
    <source>
        <dbReference type="ARBA" id="ARBA00005996"/>
    </source>
</evidence>
<keyword evidence="3" id="KW-1185">Reference proteome</keyword>
<reference evidence="3" key="1">
    <citation type="journal article" date="2019" name="Int. J. Syst. Evol. Microbiol.">
        <title>The Global Catalogue of Microorganisms (GCM) 10K type strain sequencing project: providing services to taxonomists for standard genome sequencing and annotation.</title>
        <authorList>
            <consortium name="The Broad Institute Genomics Platform"/>
            <consortium name="The Broad Institute Genome Sequencing Center for Infectious Disease"/>
            <person name="Wu L."/>
            <person name="Ma J."/>
        </authorList>
    </citation>
    <scope>NUCLEOTIDE SEQUENCE [LARGE SCALE GENOMIC DNA]</scope>
    <source>
        <strain evidence="3">CGMCC 1.15922</strain>
    </source>
</reference>
<comment type="similarity">
    <text evidence="1">Belongs to the DsrF/TusC family.</text>
</comment>
<comment type="caution">
    <text evidence="2">The sequence shown here is derived from an EMBL/GenBank/DDBJ whole genome shotgun (WGS) entry which is preliminary data.</text>
</comment>
<dbReference type="NCBIfam" id="TIGR03010">
    <property type="entry name" value="sulf_tusC_dsrF"/>
    <property type="match status" value="1"/>
</dbReference>
<accession>A0ABQ3IH36</accession>
<organism evidence="2 3">
    <name type="scientific">Thalassotalea profundi</name>
    <dbReference type="NCBI Taxonomy" id="2036687"/>
    <lineage>
        <taxon>Bacteria</taxon>
        <taxon>Pseudomonadati</taxon>
        <taxon>Pseudomonadota</taxon>
        <taxon>Gammaproteobacteria</taxon>
        <taxon>Alteromonadales</taxon>
        <taxon>Colwelliaceae</taxon>
        <taxon>Thalassotalea</taxon>
    </lineage>
</organism>
<dbReference type="PANTHER" id="PTHR38780:SF1">
    <property type="entry name" value="PROTEIN TUSC"/>
    <property type="match status" value="1"/>
</dbReference>
<evidence type="ECO:0000313" key="3">
    <source>
        <dbReference type="Proteomes" id="UP000626370"/>
    </source>
</evidence>
<dbReference type="NCBIfam" id="NF001238">
    <property type="entry name" value="PRK00211.1"/>
    <property type="match status" value="1"/>
</dbReference>
<dbReference type="InterPro" id="IPR003787">
    <property type="entry name" value="Sulphur_relay_DsrE/F-like"/>
</dbReference>
<dbReference type="Pfam" id="PF02635">
    <property type="entry name" value="DsrE"/>
    <property type="match status" value="1"/>
</dbReference>
<dbReference type="InterPro" id="IPR017462">
    <property type="entry name" value="Sulphur_relay_TusC/DsrF"/>
</dbReference>
<dbReference type="Proteomes" id="UP000626370">
    <property type="component" value="Unassembled WGS sequence"/>
</dbReference>
<dbReference type="Gene3D" id="3.40.1260.10">
    <property type="entry name" value="DsrEFH-like"/>
    <property type="match status" value="1"/>
</dbReference>
<sequence length="122" mass="13782">MTSNSKKVAILNTKAPFSQTAAKAALDVALIYGSFEQETSLFFQGDGVYQLIDKQQPDIIGTKDFLKTFSAFEFYDLEKIYVCQQSLIERNLPPEFHIEGVMVVSPEEFSLLLHQHNAVLTF</sequence>
<dbReference type="PANTHER" id="PTHR38780">
    <property type="entry name" value="PROTEIN TUSC"/>
    <property type="match status" value="1"/>
</dbReference>
<protein>
    <submittedName>
        <fullName evidence="2">Protein TusC</fullName>
    </submittedName>
</protein>
<dbReference type="RefSeq" id="WP_189376959.1">
    <property type="nucleotide sequence ID" value="NZ_BNAH01000003.1"/>
</dbReference>
<dbReference type="InterPro" id="IPR027396">
    <property type="entry name" value="DsrEFH-like"/>
</dbReference>
<dbReference type="EMBL" id="BNAH01000003">
    <property type="protein sequence ID" value="GHE83173.1"/>
    <property type="molecule type" value="Genomic_DNA"/>
</dbReference>
<name>A0ABQ3IH36_9GAMM</name>